<evidence type="ECO:0000313" key="2">
    <source>
        <dbReference type="EMBL" id="MBD7938612.1"/>
    </source>
</evidence>
<feature type="non-terminal residue" evidence="2">
    <location>
        <position position="1"/>
    </location>
</feature>
<feature type="domain" description="Bacterial CdiA-CT RNAse A" evidence="1">
    <location>
        <begin position="105"/>
        <end position="217"/>
    </location>
</feature>
<dbReference type="Proteomes" id="UP000657931">
    <property type="component" value="Unassembled WGS sequence"/>
</dbReference>
<reference evidence="2 3" key="1">
    <citation type="submission" date="2020-08" db="EMBL/GenBank/DDBJ databases">
        <title>A Genomic Blueprint of the Chicken Gut Microbiome.</title>
        <authorList>
            <person name="Gilroy R."/>
            <person name="Ravi A."/>
            <person name="Getino M."/>
            <person name="Pursley I."/>
            <person name="Horton D.L."/>
            <person name="Alikhan N.-F."/>
            <person name="Baker D."/>
            <person name="Gharbi K."/>
            <person name="Hall N."/>
            <person name="Watson M."/>
            <person name="Adriaenssens E.M."/>
            <person name="Foster-Nyarko E."/>
            <person name="Jarju S."/>
            <person name="Secka A."/>
            <person name="Antonio M."/>
            <person name="Oren A."/>
            <person name="Chaudhuri R."/>
            <person name="La Ragione R.M."/>
            <person name="Hildebrand F."/>
            <person name="Pallen M.J."/>
        </authorList>
    </citation>
    <scope>NUCLEOTIDE SEQUENCE [LARGE SCALE GENOMIC DNA]</scope>
    <source>
        <strain evidence="2 3">Sa5YUA1</strain>
    </source>
</reference>
<proteinExistence type="predicted"/>
<organism evidence="2 3">
    <name type="scientific">Cytobacillus stercorigallinarum</name>
    <dbReference type="NCBI Taxonomy" id="2762240"/>
    <lineage>
        <taxon>Bacteria</taxon>
        <taxon>Bacillati</taxon>
        <taxon>Bacillota</taxon>
        <taxon>Bacilli</taxon>
        <taxon>Bacillales</taxon>
        <taxon>Bacillaceae</taxon>
        <taxon>Cytobacillus</taxon>
    </lineage>
</organism>
<evidence type="ECO:0000313" key="3">
    <source>
        <dbReference type="Proteomes" id="UP000657931"/>
    </source>
</evidence>
<dbReference type="RefSeq" id="WP_318245507.1">
    <property type="nucleotide sequence ID" value="NZ_JACSQT010000009.1"/>
</dbReference>
<dbReference type="Pfam" id="PF18431">
    <property type="entry name" value="RNAse_A_bac"/>
    <property type="match status" value="1"/>
</dbReference>
<evidence type="ECO:0000259" key="1">
    <source>
        <dbReference type="Pfam" id="PF18431"/>
    </source>
</evidence>
<accession>A0ABR8QSU0</accession>
<dbReference type="EMBL" id="JACSQT010000009">
    <property type="protein sequence ID" value="MBD7938612.1"/>
    <property type="molecule type" value="Genomic_DNA"/>
</dbReference>
<name>A0ABR8QSU0_9BACI</name>
<sequence length="219" mass="23691">SVVDGIFSKVTQGFNALRNTAAELTQKMADIRIPLPVQNQYAVVGGAPNLGFESRTIGEMASGTMVRMSSSVRDGVGKDIVNVKQGDKSYLAPGGGLAAHELKGGHLIDRHIGKTDEQLLERLKNNPKITGSSTFNDRMTAEKVADTVLRDSKNIKKIQKWLSDPNSKPTLPLKFKGDGEIIGRSVTRNSDVSENVTNAKIILKKDNNGSFILTGYPVK</sequence>
<comment type="caution">
    <text evidence="2">The sequence shown here is derived from an EMBL/GenBank/DDBJ whole genome shotgun (WGS) entry which is preliminary data.</text>
</comment>
<keyword evidence="3" id="KW-1185">Reference proteome</keyword>
<gene>
    <name evidence="2" type="ORF">H9655_16370</name>
</gene>
<dbReference type="InterPro" id="IPR041436">
    <property type="entry name" value="RNAse_A_bac"/>
</dbReference>
<dbReference type="CDD" id="cd20684">
    <property type="entry name" value="CdiA-CT_Yk_RNaseA-like"/>
    <property type="match status" value="1"/>
</dbReference>
<protein>
    <recommendedName>
        <fullName evidence="1">Bacterial CdiA-CT RNAse A domain-containing protein</fullName>
    </recommendedName>
</protein>